<name>A0A1P8F5K5_9CHLR</name>
<proteinExistence type="predicted"/>
<evidence type="ECO:0000313" key="2">
    <source>
        <dbReference type="EMBL" id="APV43759.1"/>
    </source>
</evidence>
<feature type="region of interest" description="Disordered" evidence="1">
    <location>
        <begin position="41"/>
        <end position="62"/>
    </location>
</feature>
<evidence type="ECO:0000256" key="1">
    <source>
        <dbReference type="SAM" id="MobiDB-lite"/>
    </source>
</evidence>
<accession>A0A1P8F5K5</accession>
<evidence type="ECO:0000313" key="3">
    <source>
        <dbReference type="Proteomes" id="UP000185934"/>
    </source>
</evidence>
<dbReference type="Proteomes" id="UP000185934">
    <property type="component" value="Chromosome"/>
</dbReference>
<dbReference type="OrthoDB" id="8400810at2"/>
<protein>
    <submittedName>
        <fullName evidence="2">Gluconate 2-dehydrogenase gamma chain</fullName>
        <ecNumber evidence="2">1.1.99.3</ecNumber>
    </submittedName>
</protein>
<dbReference type="EMBL" id="CP018258">
    <property type="protein sequence ID" value="APV43759.1"/>
    <property type="molecule type" value="Genomic_DNA"/>
</dbReference>
<reference evidence="3" key="1">
    <citation type="submission" date="2016-11" db="EMBL/GenBank/DDBJ databases">
        <title>Dehalogenimonas formicexedens sp. nov., a chlorinated alkane respiring bacterium isolated from contaminated groundwater.</title>
        <authorList>
            <person name="Key T.A."/>
            <person name="Bowman K.S."/>
            <person name="Lee I."/>
            <person name="Chun J."/>
            <person name="Albuquerque L."/>
            <person name="da Costa M.S."/>
            <person name="Rainey F.A."/>
            <person name="Moe W.M."/>
        </authorList>
    </citation>
    <scope>NUCLEOTIDE SEQUENCE [LARGE SCALE GENOMIC DNA]</scope>
    <source>
        <strain evidence="3">NSZ-14</strain>
    </source>
</reference>
<sequence length="244" mass="25544">MQESIETTQENLGVSRRYFVKGAGIIAGGFAVGSMALAQACTSNSPTTTPPGTTTPPPTTTTPPVVETFLFFNAVEAATVKAAFGRLLPGSASDPGAVEAGAHIYVDRALNGAYANLGMAYHRGLTAMNAYSQSKFTKNFGDLTTTQQDSVLTDMQGGTATGFYAPGSGEFFSLLLKHMTEGTFCDPLYGGNQNLVGWKMIGYPGSQAAYTDAEMAIGFDQASKKILTLADIESIVMPLPSSGF</sequence>
<dbReference type="PROSITE" id="PS51318">
    <property type="entry name" value="TAT"/>
    <property type="match status" value="1"/>
</dbReference>
<dbReference type="Pfam" id="PF13618">
    <property type="entry name" value="Gluconate_2-dh3"/>
    <property type="match status" value="1"/>
</dbReference>
<dbReference type="EC" id="1.1.99.3" evidence="2"/>
<dbReference type="InterPro" id="IPR027056">
    <property type="entry name" value="Gluconate_2DH_su3"/>
</dbReference>
<keyword evidence="3" id="KW-1185">Reference proteome</keyword>
<gene>
    <name evidence="2" type="ORF">Dform_00401</name>
</gene>
<dbReference type="AlphaFoldDB" id="A0A1P8F5K5"/>
<dbReference type="STRING" id="1839801.Dform_00401"/>
<dbReference type="GO" id="GO:0033717">
    <property type="term" value="F:gluconate 2-dehydrogenase (acceptor) activity"/>
    <property type="evidence" value="ECO:0007669"/>
    <property type="project" value="UniProtKB-EC"/>
</dbReference>
<dbReference type="RefSeq" id="WP_076003540.1">
    <property type="nucleotide sequence ID" value="NZ_CP018258.1"/>
</dbReference>
<keyword evidence="2" id="KW-0560">Oxidoreductase</keyword>
<organism evidence="2 3">
    <name type="scientific">Dehalogenimonas formicexedens</name>
    <dbReference type="NCBI Taxonomy" id="1839801"/>
    <lineage>
        <taxon>Bacteria</taxon>
        <taxon>Bacillati</taxon>
        <taxon>Chloroflexota</taxon>
        <taxon>Dehalococcoidia</taxon>
        <taxon>Dehalococcoidales</taxon>
        <taxon>Dehalococcoidaceae</taxon>
        <taxon>Dehalogenimonas</taxon>
    </lineage>
</organism>
<dbReference type="InterPro" id="IPR006311">
    <property type="entry name" value="TAT_signal"/>
</dbReference>
<dbReference type="KEGG" id="dfo:Dform_00401"/>